<proteinExistence type="predicted"/>
<dbReference type="InterPro" id="IPR002035">
    <property type="entry name" value="VWF_A"/>
</dbReference>
<dbReference type="InterPro" id="IPR036465">
    <property type="entry name" value="vWFA_dom_sf"/>
</dbReference>
<dbReference type="PANTHER" id="PTHR10579">
    <property type="entry name" value="CALCIUM-ACTIVATED CHLORIDE CHANNEL REGULATOR"/>
    <property type="match status" value="1"/>
</dbReference>
<gene>
    <name evidence="2" type="ORF">HK103_003908</name>
    <name evidence="3" type="ORF">HK103_003921</name>
</gene>
<evidence type="ECO:0000259" key="1">
    <source>
        <dbReference type="PROSITE" id="PS50234"/>
    </source>
</evidence>
<dbReference type="AlphaFoldDB" id="A0AAD5Y6Y2"/>
<reference evidence="3" key="1">
    <citation type="submission" date="2020-05" db="EMBL/GenBank/DDBJ databases">
        <title>Phylogenomic resolution of chytrid fungi.</title>
        <authorList>
            <person name="Stajich J.E."/>
            <person name="Amses K."/>
            <person name="Simmons R."/>
            <person name="Seto K."/>
            <person name="Myers J."/>
            <person name="Bonds A."/>
            <person name="Quandt C.A."/>
            <person name="Barry K."/>
            <person name="Liu P."/>
            <person name="Grigoriev I."/>
            <person name="Longcore J.E."/>
            <person name="James T.Y."/>
        </authorList>
    </citation>
    <scope>NUCLEOTIDE SEQUENCE</scope>
    <source>
        <strain evidence="3">PLAUS21</strain>
    </source>
</reference>
<dbReference type="SMART" id="SM00327">
    <property type="entry name" value="VWA"/>
    <property type="match status" value="1"/>
</dbReference>
<comment type="caution">
    <text evidence="3">The sequence shown here is derived from an EMBL/GenBank/DDBJ whole genome shotgun (WGS) entry which is preliminary data.</text>
</comment>
<evidence type="ECO:0000313" key="4">
    <source>
        <dbReference type="Proteomes" id="UP001210925"/>
    </source>
</evidence>
<dbReference type="Pfam" id="PF00092">
    <property type="entry name" value="VWA"/>
    <property type="match status" value="1"/>
</dbReference>
<dbReference type="PROSITE" id="PS50234">
    <property type="entry name" value="VWFA"/>
    <property type="match status" value="1"/>
</dbReference>
<organism evidence="3 4">
    <name type="scientific">Boothiomyces macroporosus</name>
    <dbReference type="NCBI Taxonomy" id="261099"/>
    <lineage>
        <taxon>Eukaryota</taxon>
        <taxon>Fungi</taxon>
        <taxon>Fungi incertae sedis</taxon>
        <taxon>Chytridiomycota</taxon>
        <taxon>Chytridiomycota incertae sedis</taxon>
        <taxon>Chytridiomycetes</taxon>
        <taxon>Rhizophydiales</taxon>
        <taxon>Terramycetaceae</taxon>
        <taxon>Boothiomyces</taxon>
    </lineage>
</organism>
<dbReference type="Gene3D" id="3.40.50.410">
    <property type="entry name" value="von Willebrand factor, type A domain"/>
    <property type="match status" value="1"/>
</dbReference>
<dbReference type="EMBL" id="JADGKB010000003">
    <property type="protein sequence ID" value="KAJ3262065.1"/>
    <property type="molecule type" value="Genomic_DNA"/>
</dbReference>
<dbReference type="SUPFAM" id="SSF57850">
    <property type="entry name" value="RING/U-box"/>
    <property type="match status" value="1"/>
</dbReference>
<evidence type="ECO:0000313" key="2">
    <source>
        <dbReference type="EMBL" id="KAJ3262065.1"/>
    </source>
</evidence>
<dbReference type="InterPro" id="IPR051266">
    <property type="entry name" value="CLCR"/>
</dbReference>
<dbReference type="PANTHER" id="PTHR10579:SF43">
    <property type="entry name" value="ZINC FINGER (C3HC4-TYPE RING FINGER) FAMILY PROTEIN"/>
    <property type="match status" value="1"/>
</dbReference>
<evidence type="ECO:0000313" key="3">
    <source>
        <dbReference type="EMBL" id="KAJ3262078.1"/>
    </source>
</evidence>
<dbReference type="Proteomes" id="UP001210925">
    <property type="component" value="Unassembled WGS sequence"/>
</dbReference>
<accession>A0AAD5Y6Y2</accession>
<dbReference type="SUPFAM" id="SSF53300">
    <property type="entry name" value="vWA-like"/>
    <property type="match status" value="1"/>
</dbReference>
<keyword evidence="4" id="KW-1185">Reference proteome</keyword>
<name>A0AAD5Y6Y2_9FUNG</name>
<feature type="domain" description="VWFA" evidence="1">
    <location>
        <begin position="153"/>
        <end position="340"/>
    </location>
</feature>
<sequence>MGLTTERIKQLQNEFGQSKPTLIRSYSSKSIPKVERVNKDVCSLCLVPYSQDSQKNSYQLKCCGNLLHRDCYSVYRLNKFEQCLLCRAMLPEFSEEGLYKSFQVEDESLELIERNGSVDFVIAAEGEYVDGQLECLVNFSGYKSNNTKAEGLDLVLIVDVSGSMANAKLEMVKDTICYLINHQLQDHDRLAIVTFNEHANLICNFTRITSENKQELVGLVNGSLVADGGTSIIEGIKMGLGMLDCRKIINTNSAMLLFSDGEDSKPDHKYLIFQYLERARNSGLPIQCFGYGENHDYKYLNDIALGSSNGSYSYVESEQDISSSIVGSVGGISSVIAKDLVVSLDFGSMKVIEISCGSYPVHIDSHSAKLHLKNLYSREIRNIRCKLEFGGDPQTTCICQFAANTPDCTPIPFKVDILDSSAPLQKQKAEDYLRNELSKAISLAEDGNHFLSKKTLESARDVLSRTRNELGAKYPTADLEFFDLLVNDINRLLVSLDPQLFKKGGKFLVSHIHSELSQQRTLRLQSKYFSLGRYVSEPIKVSINQRLQTLKRNKI</sequence>
<dbReference type="EMBL" id="JADGKB010000003">
    <property type="protein sequence ID" value="KAJ3262078.1"/>
    <property type="molecule type" value="Genomic_DNA"/>
</dbReference>
<protein>
    <recommendedName>
        <fullName evidence="1">VWFA domain-containing protein</fullName>
    </recommendedName>
</protein>